<dbReference type="Gene3D" id="3.40.710.10">
    <property type="entry name" value="DD-peptidase/beta-lactamase superfamily"/>
    <property type="match status" value="1"/>
</dbReference>
<gene>
    <name evidence="1" type="ORF">GCM10010171_38830</name>
</gene>
<sequence>MSGVMRRAWAAALVLLTACGTTPSTPVEAPAVQSAEACPYPESGFDCDFQRRFDQARRYAADRPGATALVVRDRERDVVWRNEHAGDMVWTASTIKLAMAADLLVRHRSGEIELTAGDRADMDAMLFDSDDKAATDLWMRYSGDDHRLFNAHFPGLGLVTLRPQPGYGRVFPYWGFQKCTADDLDRLLAHVLGGLAAEDRAYLVDRMRTVAPNQQWGVWAAGPGARPGAKNGWAEEDTGWVMNSIGFVGPAERYTVVILNDLRGEGGYDEGRETTSEVARLLFAGRF</sequence>
<evidence type="ECO:0000313" key="2">
    <source>
        <dbReference type="Proteomes" id="UP000660680"/>
    </source>
</evidence>
<name>A0A918GJJ4_9PSEU</name>
<organism evidence="1 2">
    <name type="scientific">Actinokineospora fastidiosa</name>
    <dbReference type="NCBI Taxonomy" id="1816"/>
    <lineage>
        <taxon>Bacteria</taxon>
        <taxon>Bacillati</taxon>
        <taxon>Actinomycetota</taxon>
        <taxon>Actinomycetes</taxon>
        <taxon>Pseudonocardiales</taxon>
        <taxon>Pseudonocardiaceae</taxon>
        <taxon>Actinokineospora</taxon>
    </lineage>
</organism>
<dbReference type="Proteomes" id="UP000660680">
    <property type="component" value="Unassembled WGS sequence"/>
</dbReference>
<dbReference type="PROSITE" id="PS51257">
    <property type="entry name" value="PROKAR_LIPOPROTEIN"/>
    <property type="match status" value="1"/>
</dbReference>
<comment type="caution">
    <text evidence="1">The sequence shown here is derived from an EMBL/GenBank/DDBJ whole genome shotgun (WGS) entry which is preliminary data.</text>
</comment>
<protein>
    <submittedName>
        <fullName evidence="1">Uncharacterized protein</fullName>
    </submittedName>
</protein>
<reference evidence="1" key="1">
    <citation type="journal article" date="2014" name="Int. J. Syst. Evol. Microbiol.">
        <title>Complete genome sequence of Corynebacterium casei LMG S-19264T (=DSM 44701T), isolated from a smear-ripened cheese.</title>
        <authorList>
            <consortium name="US DOE Joint Genome Institute (JGI-PGF)"/>
            <person name="Walter F."/>
            <person name="Albersmeier A."/>
            <person name="Kalinowski J."/>
            <person name="Ruckert C."/>
        </authorList>
    </citation>
    <scope>NUCLEOTIDE SEQUENCE</scope>
    <source>
        <strain evidence="1">JCM 3276</strain>
    </source>
</reference>
<dbReference type="EMBL" id="BMRB01000003">
    <property type="protein sequence ID" value="GGS40557.1"/>
    <property type="molecule type" value="Genomic_DNA"/>
</dbReference>
<proteinExistence type="predicted"/>
<keyword evidence="2" id="KW-1185">Reference proteome</keyword>
<dbReference type="AlphaFoldDB" id="A0A918GJJ4"/>
<evidence type="ECO:0000313" key="1">
    <source>
        <dbReference type="EMBL" id="GGS40557.1"/>
    </source>
</evidence>
<dbReference type="InterPro" id="IPR012338">
    <property type="entry name" value="Beta-lactam/transpept-like"/>
</dbReference>
<accession>A0A918GJJ4</accession>
<reference evidence="1" key="2">
    <citation type="submission" date="2020-09" db="EMBL/GenBank/DDBJ databases">
        <authorList>
            <person name="Sun Q."/>
            <person name="Ohkuma M."/>
        </authorList>
    </citation>
    <scope>NUCLEOTIDE SEQUENCE</scope>
    <source>
        <strain evidence="1">JCM 3276</strain>
    </source>
</reference>
<dbReference type="SUPFAM" id="SSF56601">
    <property type="entry name" value="beta-lactamase/transpeptidase-like"/>
    <property type="match status" value="1"/>
</dbReference>